<dbReference type="Gene3D" id="3.30.1240.10">
    <property type="match status" value="1"/>
</dbReference>
<keyword evidence="1" id="KW-0378">Hydrolase</keyword>
<dbReference type="PANTHER" id="PTHR10000:SF8">
    <property type="entry name" value="HAD SUPERFAMILY HYDROLASE-LIKE, TYPE 3"/>
    <property type="match status" value="1"/>
</dbReference>
<dbReference type="SFLD" id="SFLDS00003">
    <property type="entry name" value="Haloacid_Dehalogenase"/>
    <property type="match status" value="1"/>
</dbReference>
<dbReference type="RefSeq" id="WP_321534551.1">
    <property type="nucleotide sequence ID" value="NZ_JARGDL010000001.1"/>
</dbReference>
<dbReference type="InterPro" id="IPR036412">
    <property type="entry name" value="HAD-like_sf"/>
</dbReference>
<dbReference type="GO" id="GO:0000287">
    <property type="term" value="F:magnesium ion binding"/>
    <property type="evidence" value="ECO:0007669"/>
    <property type="project" value="TreeGrafter"/>
</dbReference>
<dbReference type="NCBIfam" id="TIGR00099">
    <property type="entry name" value="Cof-subfamily"/>
    <property type="match status" value="1"/>
</dbReference>
<dbReference type="InterPro" id="IPR006379">
    <property type="entry name" value="HAD-SF_hydro_IIB"/>
</dbReference>
<dbReference type="GO" id="GO:0016791">
    <property type="term" value="F:phosphatase activity"/>
    <property type="evidence" value="ECO:0007669"/>
    <property type="project" value="TreeGrafter"/>
</dbReference>
<dbReference type="SUPFAM" id="SSF56784">
    <property type="entry name" value="HAD-like"/>
    <property type="match status" value="1"/>
</dbReference>
<name>A0AAE3TBG9_9BACT</name>
<dbReference type="AlphaFoldDB" id="A0AAE3TBG9"/>
<dbReference type="Proteomes" id="UP001221302">
    <property type="component" value="Unassembled WGS sequence"/>
</dbReference>
<dbReference type="InterPro" id="IPR000150">
    <property type="entry name" value="Cof"/>
</dbReference>
<comment type="caution">
    <text evidence="1">The sequence shown here is derived from an EMBL/GenBank/DDBJ whole genome shotgun (WGS) entry which is preliminary data.</text>
</comment>
<accession>A0AAE3TBG9</accession>
<dbReference type="Gene3D" id="3.40.50.1000">
    <property type="entry name" value="HAD superfamily/HAD-like"/>
    <property type="match status" value="1"/>
</dbReference>
<keyword evidence="2" id="KW-1185">Reference proteome</keyword>
<evidence type="ECO:0000313" key="2">
    <source>
        <dbReference type="Proteomes" id="UP001221302"/>
    </source>
</evidence>
<evidence type="ECO:0000313" key="1">
    <source>
        <dbReference type="EMBL" id="MDF1610785.1"/>
    </source>
</evidence>
<proteinExistence type="predicted"/>
<dbReference type="NCBIfam" id="TIGR01484">
    <property type="entry name" value="HAD-SF-IIB"/>
    <property type="match status" value="1"/>
</dbReference>
<dbReference type="EMBL" id="JARGDL010000001">
    <property type="protein sequence ID" value="MDF1610785.1"/>
    <property type="molecule type" value="Genomic_DNA"/>
</dbReference>
<sequence length="281" mass="31971">MIDKDILKDLKLVVFDLDGTLLDENGNVGEESKTLIKELSQKGVLFSIATGRLLSATTQIADELDIKIPLITLDGTLIQRHPNEKSVYVSHVKPKYVKRALHLADKYLLKVALCHANAIYYTEENSIFPQMIEKFGAKYKQVYSYDNFIENTLEVVLASDYQPNIKYVANKMSFPYTFGLRSSYYKTNREGGIYLIEIRKLGSSKGDGLKKLQKHLRIKMKNTAVIGDWYNDKSLFENDSIKIAIGNAVPEIKRMADYVLKKTNNEDGVAEFLKMILQAKK</sequence>
<protein>
    <submittedName>
        <fullName evidence="1">HAD family hydrolase</fullName>
    </submittedName>
</protein>
<dbReference type="PANTHER" id="PTHR10000">
    <property type="entry name" value="PHOSPHOSERINE PHOSPHATASE"/>
    <property type="match status" value="1"/>
</dbReference>
<gene>
    <name evidence="1" type="ORF">P0M35_01360</name>
</gene>
<dbReference type="GO" id="GO:0005829">
    <property type="term" value="C:cytosol"/>
    <property type="evidence" value="ECO:0007669"/>
    <property type="project" value="TreeGrafter"/>
</dbReference>
<organism evidence="1 2">
    <name type="scientific">Stygiobacter electus</name>
    <dbReference type="NCBI Taxonomy" id="3032292"/>
    <lineage>
        <taxon>Bacteria</taxon>
        <taxon>Pseudomonadati</taxon>
        <taxon>Ignavibacteriota</taxon>
        <taxon>Ignavibacteria</taxon>
        <taxon>Ignavibacteriales</taxon>
        <taxon>Melioribacteraceae</taxon>
        <taxon>Stygiobacter</taxon>
    </lineage>
</organism>
<dbReference type="Pfam" id="PF08282">
    <property type="entry name" value="Hydrolase_3"/>
    <property type="match status" value="1"/>
</dbReference>
<reference evidence="1" key="1">
    <citation type="submission" date="2023-03" db="EMBL/GenBank/DDBJ databases">
        <title>Stygiobacter electus gen. nov., sp. nov., facultatively anaerobic thermotolerant bacterium of the class Ignavibacteria from a well of Yessentuki mineral water deposit.</title>
        <authorList>
            <person name="Podosokorskaya O.A."/>
            <person name="Elcheninov A.G."/>
            <person name="Petrova N.F."/>
            <person name="Zavarzina D.G."/>
            <person name="Kublanov I.V."/>
            <person name="Merkel A.Y."/>
        </authorList>
    </citation>
    <scope>NUCLEOTIDE SEQUENCE</scope>
    <source>
        <strain evidence="1">09-Me</strain>
    </source>
</reference>
<dbReference type="InterPro" id="IPR023214">
    <property type="entry name" value="HAD_sf"/>
</dbReference>
<dbReference type="SFLD" id="SFLDG01140">
    <property type="entry name" value="C2.B:_Phosphomannomutase_and_P"/>
    <property type="match status" value="1"/>
</dbReference>